<evidence type="ECO:0000313" key="5">
    <source>
        <dbReference type="Proteomes" id="UP000198925"/>
    </source>
</evidence>
<dbReference type="InterPro" id="IPR050490">
    <property type="entry name" value="Bact_solute-bd_prot1"/>
</dbReference>
<dbReference type="PANTHER" id="PTHR43649:SF12">
    <property type="entry name" value="DIACETYLCHITOBIOSE BINDING PROTEIN DASA"/>
    <property type="match status" value="1"/>
</dbReference>
<gene>
    <name evidence="4" type="ORF">SAMN04487779_102066</name>
</gene>
<dbReference type="STRING" id="938405.SAMN02927895_04810"/>
<protein>
    <submittedName>
        <fullName evidence="4">Carbohydrate ABC transporter substrate-binding protein, CUT1 family</fullName>
    </submittedName>
</protein>
<dbReference type="Proteomes" id="UP000198925">
    <property type="component" value="Unassembled WGS sequence"/>
</dbReference>
<keyword evidence="3" id="KW-0732">Signal</keyword>
<dbReference type="AlphaFoldDB" id="A0A1G7AMI8"/>
<dbReference type="EMBL" id="FMZX01000020">
    <property type="protein sequence ID" value="SDE16098.1"/>
    <property type="molecule type" value="Genomic_DNA"/>
</dbReference>
<evidence type="ECO:0000256" key="1">
    <source>
        <dbReference type="ARBA" id="ARBA00004418"/>
    </source>
</evidence>
<dbReference type="RefSeq" id="WP_090664754.1">
    <property type="nucleotide sequence ID" value="NZ_FMZX01000020.1"/>
</dbReference>
<dbReference type="CDD" id="cd14748">
    <property type="entry name" value="PBP2_UgpB"/>
    <property type="match status" value="1"/>
</dbReference>
<feature type="chain" id="PRO_5011666505" evidence="3">
    <location>
        <begin position="26"/>
        <end position="426"/>
    </location>
</feature>
<dbReference type="PANTHER" id="PTHR43649">
    <property type="entry name" value="ARABINOSE-BINDING PROTEIN-RELATED"/>
    <property type="match status" value="1"/>
</dbReference>
<evidence type="ECO:0000256" key="2">
    <source>
        <dbReference type="ARBA" id="ARBA00008520"/>
    </source>
</evidence>
<feature type="signal peptide" evidence="3">
    <location>
        <begin position="1"/>
        <end position="25"/>
    </location>
</feature>
<name>A0A1G7AMI8_9PROT</name>
<reference evidence="4 5" key="1">
    <citation type="submission" date="2016-10" db="EMBL/GenBank/DDBJ databases">
        <authorList>
            <person name="de Groot N.N."/>
        </authorList>
    </citation>
    <scope>NUCLEOTIDE SEQUENCE [LARGE SCALE GENOMIC DNA]</scope>
    <source>
        <strain evidence="4 5">CPCC 100156</strain>
    </source>
</reference>
<sequence length="426" mass="46910">MALLTRRATLALGTIALAAPRIARAQAPVSITVHYAQPFIYKESYDAIAAAFARREPNIQVEFVTTPNYEEGMQLILRQQATGRMPDLTYQGFNRLRLFAERGIAQDLAPLLTAEGEPAALGYAPNLLALGQFAGIQAGLAFAASNPVCFYNADLVRRAGGDPDRMPMDWDGHIALARRIEALGDGTEGMFYRWMGDDWMFSALLFGHGGRMLTEDERDIGFAGREGLESLTLIDRMVKEGGMPNLTTDAAQQAFAAGKLGMFYWTTAVLRGTIQQVGKNFELRTGPMPVIDAERGRLPTGGAAGMLTAKDPTKREAAWKFLRFSTGPEGTALMARNTGYIPMNQIAIDDPRWLGEFYRDNPLYTTAVKQVPISIPWYAFPGTNSVRVTQTIVDNTARIVEQRATPEQVLPEMAAEVRRLLPRRAS</sequence>
<dbReference type="SUPFAM" id="SSF53850">
    <property type="entry name" value="Periplasmic binding protein-like II"/>
    <property type="match status" value="1"/>
</dbReference>
<comment type="similarity">
    <text evidence="2">Belongs to the bacterial solute-binding protein 1 family.</text>
</comment>
<comment type="subcellular location">
    <subcellularLocation>
        <location evidence="1">Periplasm</location>
    </subcellularLocation>
</comment>
<dbReference type="Pfam" id="PF13416">
    <property type="entry name" value="SBP_bac_8"/>
    <property type="match status" value="1"/>
</dbReference>
<evidence type="ECO:0000313" key="4">
    <source>
        <dbReference type="EMBL" id="SDE16098.1"/>
    </source>
</evidence>
<dbReference type="InterPro" id="IPR006059">
    <property type="entry name" value="SBP"/>
</dbReference>
<accession>A0A1G7AMI8</accession>
<keyword evidence="5" id="KW-1185">Reference proteome</keyword>
<dbReference type="GO" id="GO:0042597">
    <property type="term" value="C:periplasmic space"/>
    <property type="evidence" value="ECO:0007669"/>
    <property type="project" value="UniProtKB-SubCell"/>
</dbReference>
<dbReference type="Gene3D" id="3.40.190.10">
    <property type="entry name" value="Periplasmic binding protein-like II"/>
    <property type="match status" value="2"/>
</dbReference>
<evidence type="ECO:0000256" key="3">
    <source>
        <dbReference type="SAM" id="SignalP"/>
    </source>
</evidence>
<proteinExistence type="inferred from homology"/>
<organism evidence="4 5">
    <name type="scientific">Belnapia rosea</name>
    <dbReference type="NCBI Taxonomy" id="938405"/>
    <lineage>
        <taxon>Bacteria</taxon>
        <taxon>Pseudomonadati</taxon>
        <taxon>Pseudomonadota</taxon>
        <taxon>Alphaproteobacteria</taxon>
        <taxon>Acetobacterales</taxon>
        <taxon>Roseomonadaceae</taxon>
        <taxon>Belnapia</taxon>
    </lineage>
</organism>